<dbReference type="InterPro" id="IPR049468">
    <property type="entry name" value="Restrct_endonuc-II-like_dom"/>
</dbReference>
<protein>
    <recommendedName>
        <fullName evidence="1">Restriction endonuclease type II-like domain-containing protein</fullName>
    </recommendedName>
</protein>
<dbReference type="InterPro" id="IPR011335">
    <property type="entry name" value="Restrct_endonuc-II-like"/>
</dbReference>
<dbReference type="Gene3D" id="3.40.960.10">
    <property type="entry name" value="VSR Endonuclease"/>
    <property type="match status" value="1"/>
</dbReference>
<comment type="caution">
    <text evidence="2">The sequence shown here is derived from an EMBL/GenBank/DDBJ whole genome shotgun (WGS) entry which is preliminary data.</text>
</comment>
<gene>
    <name evidence="2" type="ORF">GCM10009846_17410</name>
</gene>
<proteinExistence type="predicted"/>
<dbReference type="Proteomes" id="UP001501599">
    <property type="component" value="Unassembled WGS sequence"/>
</dbReference>
<reference evidence="3" key="1">
    <citation type="journal article" date="2019" name="Int. J. Syst. Evol. Microbiol.">
        <title>The Global Catalogue of Microorganisms (GCM) 10K type strain sequencing project: providing services to taxonomists for standard genome sequencing and annotation.</title>
        <authorList>
            <consortium name="The Broad Institute Genomics Platform"/>
            <consortium name="The Broad Institute Genome Sequencing Center for Infectious Disease"/>
            <person name="Wu L."/>
            <person name="Ma J."/>
        </authorList>
    </citation>
    <scope>NUCLEOTIDE SEQUENCE [LARGE SCALE GENOMIC DNA]</scope>
    <source>
        <strain evidence="3">JCM 16026</strain>
    </source>
</reference>
<evidence type="ECO:0000313" key="3">
    <source>
        <dbReference type="Proteomes" id="UP001501599"/>
    </source>
</evidence>
<sequence length="279" mass="31215">MLDPLLLRLGVLSTAQLAALGWSKHERDVAARHGRLVPLRVGWFARPDADEAVVAAVRDGGCLSCASALRMRGAWVPPSLDGEHRRRATHHRGPSRRSWCRPYGISPPVVAAVDDVDVAFRCVLRCGSAEDVVVVGDALLHHRLATRDQLERWSTPAPQRVRTLLDRLDDAESGLESIVRLRLRALGVTVRAQVWIGTRRVDLLVGERLVVECDGAEHHGVWQAHEADRARDRALTALGFVVVRLTYRQILDDWPVVEQDLLAIIRRGEHRAPRRRDHA</sequence>
<dbReference type="EMBL" id="BAAAQT010000006">
    <property type="protein sequence ID" value="GAA2173842.1"/>
    <property type="molecule type" value="Genomic_DNA"/>
</dbReference>
<keyword evidence="3" id="KW-1185">Reference proteome</keyword>
<accession>A0ABP5MGS4</accession>
<evidence type="ECO:0000259" key="1">
    <source>
        <dbReference type="Pfam" id="PF18741"/>
    </source>
</evidence>
<evidence type="ECO:0000313" key="2">
    <source>
        <dbReference type="EMBL" id="GAA2173842.1"/>
    </source>
</evidence>
<name>A0ABP5MGS4_9MICO</name>
<organism evidence="2 3">
    <name type="scientific">Agrococcus versicolor</name>
    <dbReference type="NCBI Taxonomy" id="501482"/>
    <lineage>
        <taxon>Bacteria</taxon>
        <taxon>Bacillati</taxon>
        <taxon>Actinomycetota</taxon>
        <taxon>Actinomycetes</taxon>
        <taxon>Micrococcales</taxon>
        <taxon>Microbacteriaceae</taxon>
        <taxon>Agrococcus</taxon>
    </lineage>
</organism>
<dbReference type="Pfam" id="PF18741">
    <property type="entry name" value="MTES_1575"/>
    <property type="match status" value="1"/>
</dbReference>
<dbReference type="SUPFAM" id="SSF52980">
    <property type="entry name" value="Restriction endonuclease-like"/>
    <property type="match status" value="1"/>
</dbReference>
<feature type="domain" description="Restriction endonuclease type II-like" evidence="1">
    <location>
        <begin position="177"/>
        <end position="255"/>
    </location>
</feature>